<name>A0A8S1KBL1_PARPR</name>
<feature type="transmembrane region" description="Helical" evidence="2">
    <location>
        <begin position="48"/>
        <end position="70"/>
    </location>
</feature>
<reference evidence="3" key="1">
    <citation type="submission" date="2021-01" db="EMBL/GenBank/DDBJ databases">
        <authorList>
            <consortium name="Genoscope - CEA"/>
            <person name="William W."/>
        </authorList>
    </citation>
    <scope>NUCLEOTIDE SEQUENCE</scope>
</reference>
<keyword evidence="2" id="KW-0812">Transmembrane</keyword>
<proteinExistence type="predicted"/>
<sequence>MDLGSDHIKTSEQDRKTNQGQHDNCNYQKQQILKPDYEAMNYYDNEHFVIYGVIFVQQFYFYFMDIKLFAETTKFSI</sequence>
<keyword evidence="4" id="KW-1185">Reference proteome</keyword>
<evidence type="ECO:0000313" key="3">
    <source>
        <dbReference type="EMBL" id="CAD8051967.1"/>
    </source>
</evidence>
<dbReference type="EMBL" id="CAJJDM010000014">
    <property type="protein sequence ID" value="CAD8051967.1"/>
    <property type="molecule type" value="Genomic_DNA"/>
</dbReference>
<evidence type="ECO:0000256" key="1">
    <source>
        <dbReference type="SAM" id="MobiDB-lite"/>
    </source>
</evidence>
<comment type="caution">
    <text evidence="3">The sequence shown here is derived from an EMBL/GenBank/DDBJ whole genome shotgun (WGS) entry which is preliminary data.</text>
</comment>
<keyword evidence="2" id="KW-1133">Transmembrane helix</keyword>
<evidence type="ECO:0000313" key="4">
    <source>
        <dbReference type="Proteomes" id="UP000688137"/>
    </source>
</evidence>
<accession>A0A8S1KBL1</accession>
<gene>
    <name evidence="3" type="ORF">PPRIM_AZ9-3.1.T0180425</name>
</gene>
<dbReference type="AlphaFoldDB" id="A0A8S1KBL1"/>
<organism evidence="3 4">
    <name type="scientific">Paramecium primaurelia</name>
    <dbReference type="NCBI Taxonomy" id="5886"/>
    <lineage>
        <taxon>Eukaryota</taxon>
        <taxon>Sar</taxon>
        <taxon>Alveolata</taxon>
        <taxon>Ciliophora</taxon>
        <taxon>Intramacronucleata</taxon>
        <taxon>Oligohymenophorea</taxon>
        <taxon>Peniculida</taxon>
        <taxon>Parameciidae</taxon>
        <taxon>Paramecium</taxon>
    </lineage>
</organism>
<feature type="region of interest" description="Disordered" evidence="1">
    <location>
        <begin position="1"/>
        <end position="24"/>
    </location>
</feature>
<protein>
    <submittedName>
        <fullName evidence="3">Uncharacterized protein</fullName>
    </submittedName>
</protein>
<evidence type="ECO:0000256" key="2">
    <source>
        <dbReference type="SAM" id="Phobius"/>
    </source>
</evidence>
<feature type="compositionally biased region" description="Basic and acidic residues" evidence="1">
    <location>
        <begin position="1"/>
        <end position="17"/>
    </location>
</feature>
<keyword evidence="2" id="KW-0472">Membrane</keyword>
<dbReference type="Proteomes" id="UP000688137">
    <property type="component" value="Unassembled WGS sequence"/>
</dbReference>